<dbReference type="NCBIfam" id="TIGR00258">
    <property type="entry name" value="inosine/xanthosine triphosphatase"/>
    <property type="match status" value="1"/>
</dbReference>
<dbReference type="InterPro" id="IPR050299">
    <property type="entry name" value="YjjX_NTPase"/>
</dbReference>
<evidence type="ECO:0000256" key="1">
    <source>
        <dbReference type="ARBA" id="ARBA00001936"/>
    </source>
</evidence>
<comment type="catalytic activity">
    <reaction evidence="9 10">
        <text>XTP + H2O = XDP + phosphate + H(+)</text>
        <dbReference type="Rhea" id="RHEA:28406"/>
        <dbReference type="ChEBI" id="CHEBI:15377"/>
        <dbReference type="ChEBI" id="CHEBI:15378"/>
        <dbReference type="ChEBI" id="CHEBI:43474"/>
        <dbReference type="ChEBI" id="CHEBI:59884"/>
        <dbReference type="ChEBI" id="CHEBI:61314"/>
        <dbReference type="EC" id="3.6.1.73"/>
    </reaction>
</comment>
<protein>
    <recommendedName>
        <fullName evidence="10">Probable inosine/xanthosine triphosphatase</fullName>
        <shortName evidence="10">ITPase/XTPase</shortName>
        <ecNumber evidence="10">3.6.1.73</ecNumber>
    </recommendedName>
    <alternativeName>
        <fullName evidence="10">Non-canonical purine NTP phosphatase</fullName>
    </alternativeName>
    <alternativeName>
        <fullName evidence="10">Non-standard purine NTP phosphatase</fullName>
    </alternativeName>
    <alternativeName>
        <fullName evidence="10">Nucleoside-triphosphate phosphatase</fullName>
        <shortName evidence="10">NTPase</shortName>
    </alternativeName>
</protein>
<dbReference type="EMBL" id="CP104064">
    <property type="protein sequence ID" value="WAH35166.1"/>
    <property type="molecule type" value="Genomic_DNA"/>
</dbReference>
<reference evidence="12" key="1">
    <citation type="submission" date="2022-08" db="EMBL/GenBank/DDBJ databases">
        <title>Alicyclobacillus dauci DSM2870, complete genome.</title>
        <authorList>
            <person name="Wang Q."/>
            <person name="Cai R."/>
            <person name="Wang Z."/>
        </authorList>
    </citation>
    <scope>NUCLEOTIDE SEQUENCE</scope>
    <source>
        <strain evidence="12">DSM 28700</strain>
    </source>
</reference>
<evidence type="ECO:0000256" key="2">
    <source>
        <dbReference type="ARBA" id="ARBA00022723"/>
    </source>
</evidence>
<evidence type="ECO:0000313" key="13">
    <source>
        <dbReference type="Proteomes" id="UP001164803"/>
    </source>
</evidence>
<accession>A0ABY6YYG6</accession>
<dbReference type="Gene3D" id="3.90.950.10">
    <property type="match status" value="1"/>
</dbReference>
<keyword evidence="6 10" id="KW-0546">Nucleotide metabolism</keyword>
<comment type="function">
    <text evidence="10">Phosphatase that hydrolyzes non-canonical purine nucleotides such as XTP and ITP to their respective diphosphate derivatives. Probably excludes non-canonical purines from DNA/RNA precursor pool, thus preventing their incorporation into DNA/RNA and avoiding chromosomal lesions.</text>
</comment>
<keyword evidence="7 10" id="KW-0464">Manganese</keyword>
<gene>
    <name evidence="12" type="primary">yjjX</name>
    <name evidence="12" type="ORF">NZD86_12655</name>
</gene>
<dbReference type="HAMAP" id="MF_00648">
    <property type="entry name" value="Non_canon_purine_NTPase_YjjX"/>
    <property type="match status" value="1"/>
</dbReference>
<organism evidence="12 13">
    <name type="scientific">Alicyclobacillus dauci</name>
    <dbReference type="NCBI Taxonomy" id="1475485"/>
    <lineage>
        <taxon>Bacteria</taxon>
        <taxon>Bacillati</taxon>
        <taxon>Bacillota</taxon>
        <taxon>Bacilli</taxon>
        <taxon>Bacillales</taxon>
        <taxon>Alicyclobacillaceae</taxon>
        <taxon>Alicyclobacillus</taxon>
    </lineage>
</organism>
<evidence type="ECO:0000256" key="8">
    <source>
        <dbReference type="ARBA" id="ARBA00048174"/>
    </source>
</evidence>
<dbReference type="InterPro" id="IPR002786">
    <property type="entry name" value="Non_canon_purine_NTPase"/>
</dbReference>
<evidence type="ECO:0000256" key="4">
    <source>
        <dbReference type="ARBA" id="ARBA00022801"/>
    </source>
</evidence>
<proteinExistence type="inferred from homology"/>
<dbReference type="PANTHER" id="PTHR34699:SF2">
    <property type="entry name" value="NON-CANONICAL PURINE NTP PHOSPHATASE_PRRC1 DOMAIN-CONTAINING PROTEIN"/>
    <property type="match status" value="1"/>
</dbReference>
<dbReference type="RefSeq" id="WP_268042118.1">
    <property type="nucleotide sequence ID" value="NZ_CP104064.1"/>
</dbReference>
<dbReference type="Pfam" id="PF01931">
    <property type="entry name" value="NTPase_I-T"/>
    <property type="match status" value="1"/>
</dbReference>
<evidence type="ECO:0000256" key="7">
    <source>
        <dbReference type="ARBA" id="ARBA00023211"/>
    </source>
</evidence>
<keyword evidence="2 10" id="KW-0479">Metal-binding</keyword>
<dbReference type="GO" id="GO:0016787">
    <property type="term" value="F:hydrolase activity"/>
    <property type="evidence" value="ECO:0007669"/>
    <property type="project" value="UniProtKB-KW"/>
</dbReference>
<comment type="cofactor">
    <cofactor evidence="10">
        <name>Mg(2+)</name>
        <dbReference type="ChEBI" id="CHEBI:18420"/>
    </cofactor>
    <cofactor evidence="10">
        <name>Mn(2+)</name>
        <dbReference type="ChEBI" id="CHEBI:29035"/>
    </cofactor>
    <text evidence="10">Binds 1 divalent metal cation per subunit; can use either Mg(2+) or Mn(2+).</text>
</comment>
<evidence type="ECO:0000313" key="12">
    <source>
        <dbReference type="EMBL" id="WAH35166.1"/>
    </source>
</evidence>
<dbReference type="SUPFAM" id="SSF52972">
    <property type="entry name" value="ITPase-like"/>
    <property type="match status" value="1"/>
</dbReference>
<comment type="cofactor">
    <cofactor evidence="1">
        <name>Mn(2+)</name>
        <dbReference type="ChEBI" id="CHEBI:29035"/>
    </cofactor>
</comment>
<comment type="subunit">
    <text evidence="10">Homodimer.</text>
</comment>
<dbReference type="Proteomes" id="UP001164803">
    <property type="component" value="Chromosome"/>
</dbReference>
<evidence type="ECO:0000259" key="11">
    <source>
        <dbReference type="Pfam" id="PF01931"/>
    </source>
</evidence>
<keyword evidence="4 10" id="KW-0378">Hydrolase</keyword>
<sequence length="173" mass="18203">MKIAVGTKNPAKLQAVTLAFEKMGYNATITGVNVPSDVSDQPFSDDETVRGAINRATAALAAGAYDFGIGLEGGVVDTKYGMMLSNWCAIVSPQEPVSLGGGVRMLLPETIAAEVRQGRELGHVIDDWAGRHDVAKGEGTIGILTHGHITRSAMFRDAVICAFSPFALRGDNA</sequence>
<dbReference type="InterPro" id="IPR026533">
    <property type="entry name" value="NTPase/PRRC1"/>
</dbReference>
<comment type="caution">
    <text evidence="10">Lacks conserved residue(s) required for the propagation of feature annotation.</text>
</comment>
<evidence type="ECO:0000256" key="9">
    <source>
        <dbReference type="ARBA" id="ARBA00048781"/>
    </source>
</evidence>
<name>A0ABY6YYG6_9BACL</name>
<evidence type="ECO:0000256" key="5">
    <source>
        <dbReference type="ARBA" id="ARBA00022842"/>
    </source>
</evidence>
<keyword evidence="13" id="KW-1185">Reference proteome</keyword>
<evidence type="ECO:0000256" key="6">
    <source>
        <dbReference type="ARBA" id="ARBA00023080"/>
    </source>
</evidence>
<dbReference type="PANTHER" id="PTHR34699">
    <property type="match status" value="1"/>
</dbReference>
<feature type="domain" description="Non-canonical purine NTP phosphatase/PRRC1" evidence="11">
    <location>
        <begin position="6"/>
        <end position="166"/>
    </location>
</feature>
<comment type="catalytic activity">
    <reaction evidence="8 10">
        <text>ITP + H2O = IDP + phosphate + H(+)</text>
        <dbReference type="Rhea" id="RHEA:28330"/>
        <dbReference type="ChEBI" id="CHEBI:15377"/>
        <dbReference type="ChEBI" id="CHEBI:15378"/>
        <dbReference type="ChEBI" id="CHEBI:43474"/>
        <dbReference type="ChEBI" id="CHEBI:58280"/>
        <dbReference type="ChEBI" id="CHEBI:61402"/>
        <dbReference type="EC" id="3.6.1.73"/>
    </reaction>
</comment>
<keyword evidence="5 10" id="KW-0460">Magnesium</keyword>
<dbReference type="EC" id="3.6.1.73" evidence="10"/>
<dbReference type="InterPro" id="IPR029001">
    <property type="entry name" value="ITPase-like_fam"/>
</dbReference>
<evidence type="ECO:0000256" key="10">
    <source>
        <dbReference type="HAMAP-Rule" id="MF_00648"/>
    </source>
</evidence>
<comment type="similarity">
    <text evidence="10">Belongs to the YjjX NTPase family.</text>
</comment>
<evidence type="ECO:0000256" key="3">
    <source>
        <dbReference type="ARBA" id="ARBA00022741"/>
    </source>
</evidence>
<keyword evidence="3 10" id="KW-0547">Nucleotide-binding</keyword>